<dbReference type="InterPro" id="IPR051400">
    <property type="entry name" value="HAD-like_hydrolase"/>
</dbReference>
<evidence type="ECO:0000313" key="4">
    <source>
        <dbReference type="Proteomes" id="UP000006069"/>
    </source>
</evidence>
<dbReference type="InterPro" id="IPR010021">
    <property type="entry name" value="PGPP1/Gep4"/>
</dbReference>
<reference evidence="3 4" key="1">
    <citation type="submission" date="2012-08" db="EMBL/GenBank/DDBJ databases">
        <title>The Genome Sequence of Slackia piriformis YIT 12062.</title>
        <authorList>
            <consortium name="The Broad Institute Genome Sequencing Platform"/>
            <person name="Earl A."/>
            <person name="Ward D."/>
            <person name="Feldgarden M."/>
            <person name="Gevers D."/>
            <person name="Morotomi M."/>
            <person name="Walker B."/>
            <person name="Young S.K."/>
            <person name="Zeng Q."/>
            <person name="Gargeya S."/>
            <person name="Fitzgerald M."/>
            <person name="Haas B."/>
            <person name="Abouelleil A."/>
            <person name="Alvarado L."/>
            <person name="Arachchi H.M."/>
            <person name="Berlin A.M."/>
            <person name="Chapman S.B."/>
            <person name="Goldberg J."/>
            <person name="Griggs A."/>
            <person name="Gujja S."/>
            <person name="Hansen M."/>
            <person name="Howarth C."/>
            <person name="Imamovic A."/>
            <person name="Larimer J."/>
            <person name="McCowen C."/>
            <person name="Montmayeur A."/>
            <person name="Murphy C."/>
            <person name="Neiman D."/>
            <person name="Pearson M."/>
            <person name="Priest M."/>
            <person name="Roberts A."/>
            <person name="Saif S."/>
            <person name="Shea T."/>
            <person name="Sisk P."/>
            <person name="Sykes S."/>
            <person name="Wortman J."/>
            <person name="Nusbaum C."/>
            <person name="Birren B."/>
        </authorList>
    </citation>
    <scope>NUCLEOTIDE SEQUENCE [LARGE SCALE GENOMIC DNA]</scope>
    <source>
        <strain evidence="3 4">YIT 12062</strain>
    </source>
</reference>
<dbReference type="NCBIfam" id="TIGR01668">
    <property type="entry name" value="YqeG_hyp_ppase"/>
    <property type="match status" value="1"/>
</dbReference>
<dbReference type="InterPro" id="IPR036412">
    <property type="entry name" value="HAD-like_sf"/>
</dbReference>
<dbReference type="PANTHER" id="PTHR46470">
    <property type="entry name" value="N-ACYLNEURAMINATE-9-PHOSPHATASE"/>
    <property type="match status" value="1"/>
</dbReference>
<proteinExistence type="predicted"/>
<name>K0YKA5_9ACTN</name>
<dbReference type="RefSeq" id="WP_009139382.1">
    <property type="nucleotide sequence ID" value="NZ_JH815198.1"/>
</dbReference>
<evidence type="ECO:0000256" key="2">
    <source>
        <dbReference type="ARBA" id="ARBA00022842"/>
    </source>
</evidence>
<dbReference type="InParanoid" id="K0YKA5"/>
<evidence type="ECO:0000313" key="3">
    <source>
        <dbReference type="EMBL" id="EJZ83663.1"/>
    </source>
</evidence>
<dbReference type="SUPFAM" id="SSF56784">
    <property type="entry name" value="HAD-like"/>
    <property type="match status" value="1"/>
</dbReference>
<keyword evidence="1" id="KW-0378">Hydrolase</keyword>
<keyword evidence="2" id="KW-0460">Magnesium</keyword>
<keyword evidence="4" id="KW-1185">Reference proteome</keyword>
<comment type="caution">
    <text evidence="3">The sequence shown here is derived from an EMBL/GenBank/DDBJ whole genome shotgun (WGS) entry which is preliminary data.</text>
</comment>
<dbReference type="Pfam" id="PF00702">
    <property type="entry name" value="Hydrolase"/>
    <property type="match status" value="1"/>
</dbReference>
<dbReference type="HOGENOM" id="CLU_056221_4_0_11"/>
<dbReference type="GO" id="GO:0008962">
    <property type="term" value="F:phosphatidylglycerophosphatase activity"/>
    <property type="evidence" value="ECO:0007669"/>
    <property type="project" value="InterPro"/>
</dbReference>
<accession>K0YKA5</accession>
<sequence>MLRPDCYFSRISAIDPIDDLRKKGVRAVLLDMDNTLLTRDTHEVPEDVKQWLSDVKRAGIAPCILTNNWHSSAHDCAREIGLPIVARALKPLPFSYFVACRKLGVKRLETACIGDQLMTDVWGGRLLGMRAIMVKPLVAKDLKHTLFLRRIEKRILCDMPIER</sequence>
<gene>
    <name evidence="3" type="ORF">HMPREF9451_01183</name>
</gene>
<dbReference type="PATRIC" id="fig|742818.3.peg.1244"/>
<dbReference type="Proteomes" id="UP000006069">
    <property type="component" value="Unassembled WGS sequence"/>
</dbReference>
<dbReference type="EMBL" id="ADMD01000007">
    <property type="protein sequence ID" value="EJZ83663.1"/>
    <property type="molecule type" value="Genomic_DNA"/>
</dbReference>
<dbReference type="AlphaFoldDB" id="K0YKA5"/>
<dbReference type="InterPro" id="IPR023214">
    <property type="entry name" value="HAD_sf"/>
</dbReference>
<dbReference type="Gene3D" id="3.40.50.1000">
    <property type="entry name" value="HAD superfamily/HAD-like"/>
    <property type="match status" value="1"/>
</dbReference>
<evidence type="ECO:0000256" key="1">
    <source>
        <dbReference type="ARBA" id="ARBA00022801"/>
    </source>
</evidence>
<dbReference type="eggNOG" id="COG2179">
    <property type="taxonomic scope" value="Bacteria"/>
</dbReference>
<protein>
    <submittedName>
        <fullName evidence="3">HAD phosphatase, family IIIA</fullName>
    </submittedName>
</protein>
<organism evidence="3 4">
    <name type="scientific">Slackia piriformis YIT 12062</name>
    <dbReference type="NCBI Taxonomy" id="742818"/>
    <lineage>
        <taxon>Bacteria</taxon>
        <taxon>Bacillati</taxon>
        <taxon>Actinomycetota</taxon>
        <taxon>Coriobacteriia</taxon>
        <taxon>Eggerthellales</taxon>
        <taxon>Eggerthellaceae</taxon>
        <taxon>Slackia</taxon>
    </lineage>
</organism>